<dbReference type="SUPFAM" id="SSF52047">
    <property type="entry name" value="RNI-like"/>
    <property type="match status" value="1"/>
</dbReference>
<gene>
    <name evidence="1" type="ORF">C1645_811438</name>
</gene>
<evidence type="ECO:0000313" key="2">
    <source>
        <dbReference type="Proteomes" id="UP000265703"/>
    </source>
</evidence>
<accession>A0A397TX35</accession>
<keyword evidence="2" id="KW-1185">Reference proteome</keyword>
<organism evidence="1 2">
    <name type="scientific">Glomus cerebriforme</name>
    <dbReference type="NCBI Taxonomy" id="658196"/>
    <lineage>
        <taxon>Eukaryota</taxon>
        <taxon>Fungi</taxon>
        <taxon>Fungi incertae sedis</taxon>
        <taxon>Mucoromycota</taxon>
        <taxon>Glomeromycotina</taxon>
        <taxon>Glomeromycetes</taxon>
        <taxon>Glomerales</taxon>
        <taxon>Glomeraceae</taxon>
        <taxon>Glomus</taxon>
    </lineage>
</organism>
<reference evidence="1 2" key="1">
    <citation type="submission" date="2018-06" db="EMBL/GenBank/DDBJ databases">
        <title>Comparative genomics reveals the genomic features of Rhizophagus irregularis, R. cerebriforme, R. diaphanum and Gigaspora rosea, and their symbiotic lifestyle signature.</title>
        <authorList>
            <person name="Morin E."/>
            <person name="San Clemente H."/>
            <person name="Chen E.C.H."/>
            <person name="De La Providencia I."/>
            <person name="Hainaut M."/>
            <person name="Kuo A."/>
            <person name="Kohler A."/>
            <person name="Murat C."/>
            <person name="Tang N."/>
            <person name="Roy S."/>
            <person name="Loubradou J."/>
            <person name="Henrissat B."/>
            <person name="Grigoriev I.V."/>
            <person name="Corradi N."/>
            <person name="Roux C."/>
            <person name="Martin F.M."/>
        </authorList>
    </citation>
    <scope>NUCLEOTIDE SEQUENCE [LARGE SCALE GENOMIC DNA]</scope>
    <source>
        <strain evidence="1 2">DAOM 227022</strain>
    </source>
</reference>
<name>A0A397TX35_9GLOM</name>
<evidence type="ECO:0008006" key="3">
    <source>
        <dbReference type="Google" id="ProtNLM"/>
    </source>
</evidence>
<dbReference type="OrthoDB" id="2307203at2759"/>
<comment type="caution">
    <text evidence="1">The sequence shown here is derived from an EMBL/GenBank/DDBJ whole genome shotgun (WGS) entry which is preliminary data.</text>
</comment>
<dbReference type="EMBL" id="QKYT01000004">
    <property type="protein sequence ID" value="RIA99414.1"/>
    <property type="molecule type" value="Genomic_DNA"/>
</dbReference>
<sequence>MVYLNKDVIILILEELQNDKNFLLSCLLVNKTWCETTIPILWKNPWKDLTRKNEKLQSNVIISHFSNETREKLKNYNIILSEDMQQKLSFNYIGYCRYLELYRLERIICSFKKIQRFQVPIIKSEILKLFINRNTRFTHLYIHLQFNYQIHYIPGAEICFSGLKFLRCHPHDLLDGLSKISKKIEELEFYVTDNDNYEIIKLIEVQKNLNDVRFIYNDNVEDESFCKTLEESLIKHADTVQYLKIDRDPKSLSYLVNLISLEINSNHQNLSYLENVSLPYLKILKTQRVSSKILSSLIENTKGNLMEINIDYDSDGKRLIQAIYQSCPNLKYLKLSLKNNNNISELDNLLINCQHLNGLVISTCNSKEFDWDNLFKSLTRSSPISLFKFKLFSVWCLYSLKSLKIFFENWKGRHPMLLHTSISEEERQYFDLIEKYETEGIIKRRHNYLDKATFEDFEWIHPTQKADI</sequence>
<proteinExistence type="predicted"/>
<protein>
    <recommendedName>
        <fullName evidence="3">F-box domain-containing protein</fullName>
    </recommendedName>
</protein>
<dbReference type="Proteomes" id="UP000265703">
    <property type="component" value="Unassembled WGS sequence"/>
</dbReference>
<dbReference type="InterPro" id="IPR032675">
    <property type="entry name" value="LRR_dom_sf"/>
</dbReference>
<dbReference type="Gene3D" id="3.80.10.10">
    <property type="entry name" value="Ribonuclease Inhibitor"/>
    <property type="match status" value="1"/>
</dbReference>
<evidence type="ECO:0000313" key="1">
    <source>
        <dbReference type="EMBL" id="RIA99414.1"/>
    </source>
</evidence>
<dbReference type="AlphaFoldDB" id="A0A397TX35"/>